<protein>
    <submittedName>
        <fullName evidence="2">Putative glycosyltransferase EpsH</fullName>
        <ecNumber evidence="2">2.4.-.-</ecNumber>
    </submittedName>
</protein>
<feature type="domain" description="Glycosyltransferase 2-like" evidence="1">
    <location>
        <begin position="6"/>
        <end position="142"/>
    </location>
</feature>
<reference evidence="2 3" key="1">
    <citation type="submission" date="2016-04" db="EMBL/GenBank/DDBJ databases">
        <title>Genome sequence of Methanobrevibacter cuticularis DSM 11139.</title>
        <authorList>
            <person name="Poehlein A."/>
            <person name="Seedorf H."/>
            <person name="Daniel R."/>
        </authorList>
    </citation>
    <scope>NUCLEOTIDE SEQUENCE [LARGE SCALE GENOMIC DNA]</scope>
    <source>
        <strain evidence="2 3">DSM 11139</strain>
    </source>
</reference>
<dbReference type="Gene3D" id="3.90.550.10">
    <property type="entry name" value="Spore Coat Polysaccharide Biosynthesis Protein SpsA, Chain A"/>
    <property type="match status" value="1"/>
</dbReference>
<dbReference type="Pfam" id="PF00535">
    <property type="entry name" value="Glycos_transf_2"/>
    <property type="match status" value="1"/>
</dbReference>
<dbReference type="CDD" id="cd00761">
    <property type="entry name" value="Glyco_tranf_GTA_type"/>
    <property type="match status" value="1"/>
</dbReference>
<dbReference type="PATRIC" id="fig|47311.3.peg.1364"/>
<dbReference type="AlphaFoldDB" id="A0A166DR20"/>
<gene>
    <name evidence="2" type="primary">epsH_3</name>
    <name evidence="2" type="ORF">MBCUT_12440</name>
</gene>
<name>A0A166DR20_9EURY</name>
<dbReference type="GO" id="GO:0016758">
    <property type="term" value="F:hexosyltransferase activity"/>
    <property type="evidence" value="ECO:0007669"/>
    <property type="project" value="UniProtKB-ARBA"/>
</dbReference>
<dbReference type="InterPro" id="IPR001173">
    <property type="entry name" value="Glyco_trans_2-like"/>
</dbReference>
<dbReference type="RefSeq" id="WP_067259824.1">
    <property type="nucleotide sequence ID" value="NZ_LWMW01000106.1"/>
</dbReference>
<keyword evidence="3" id="KW-1185">Reference proteome</keyword>
<keyword evidence="2" id="KW-0808">Transferase</keyword>
<accession>A0A166DR20</accession>
<keyword evidence="2" id="KW-0328">Glycosyltransferase</keyword>
<proteinExistence type="predicted"/>
<dbReference type="InterPro" id="IPR029044">
    <property type="entry name" value="Nucleotide-diphossugar_trans"/>
</dbReference>
<dbReference type="PANTHER" id="PTHR22916:SF3">
    <property type="entry name" value="UDP-GLCNAC:BETAGAL BETA-1,3-N-ACETYLGLUCOSAMINYLTRANSFERASE-LIKE PROTEIN 1"/>
    <property type="match status" value="1"/>
</dbReference>
<dbReference type="EMBL" id="LWMW01000106">
    <property type="protein sequence ID" value="KZX15866.1"/>
    <property type="molecule type" value="Genomic_DNA"/>
</dbReference>
<dbReference type="EC" id="2.4.-.-" evidence="2"/>
<sequence length="404" mass="47491">MNQKISIIIPIFNVEDYIKIALDSIINQSIGVKNLEVIIVDDCSTDNSPNIIKDYTEKYDNFKSIYLKSNSGFAGKPRNIGIQEASCDYIMFLDPDDFYENDACEVLYNTISKGDIDLAFGTYEYIFSNNHTIEEKYPNLNHTPKEKYPNLNHTPKEKYFPLALLTAMKSTKFKSYTKRKIPNLNHTPKEKYPNLNHTPKEKYVNSRTNIDPTIENKQDSTQKNRKNLKLNNIAEAESLLAIHPSIWSKIFRKKFIIENNIHFPENIPLQDEVFVVEALLKAKGIIYLDDFIVANYVFRANSITHSLNSNYFKGFIESEKLIYQLFRNHGKESYFKIHCSYTLDYLLSQFYIYENNYNNKTHDNEIDIKDTRNHVRRFLEKCDECKLMPKNKENMHLFNQILNR</sequence>
<evidence type="ECO:0000313" key="3">
    <source>
        <dbReference type="Proteomes" id="UP000077275"/>
    </source>
</evidence>
<comment type="caution">
    <text evidence="2">The sequence shown here is derived from an EMBL/GenBank/DDBJ whole genome shotgun (WGS) entry which is preliminary data.</text>
</comment>
<dbReference type="Proteomes" id="UP000077275">
    <property type="component" value="Unassembled WGS sequence"/>
</dbReference>
<dbReference type="PANTHER" id="PTHR22916">
    <property type="entry name" value="GLYCOSYLTRANSFERASE"/>
    <property type="match status" value="1"/>
</dbReference>
<evidence type="ECO:0000313" key="2">
    <source>
        <dbReference type="EMBL" id="KZX15866.1"/>
    </source>
</evidence>
<organism evidence="2 3">
    <name type="scientific">Methanobrevibacter cuticularis</name>
    <dbReference type="NCBI Taxonomy" id="47311"/>
    <lineage>
        <taxon>Archaea</taxon>
        <taxon>Methanobacteriati</taxon>
        <taxon>Methanobacteriota</taxon>
        <taxon>Methanomada group</taxon>
        <taxon>Methanobacteria</taxon>
        <taxon>Methanobacteriales</taxon>
        <taxon>Methanobacteriaceae</taxon>
        <taxon>Methanobrevibacter</taxon>
    </lineage>
</organism>
<dbReference type="STRING" id="47311.MBCUT_12440"/>
<dbReference type="SUPFAM" id="SSF53448">
    <property type="entry name" value="Nucleotide-diphospho-sugar transferases"/>
    <property type="match status" value="2"/>
</dbReference>
<evidence type="ECO:0000259" key="1">
    <source>
        <dbReference type="Pfam" id="PF00535"/>
    </source>
</evidence>